<keyword evidence="5 12" id="KW-0418">Kinase</keyword>
<reference evidence="12 13" key="1">
    <citation type="submission" date="2018-05" db="EMBL/GenBank/DDBJ databases">
        <title>Whole genome sequencing for identification of molecular markers to develop diagnostic detection tools for the regulated plant pathogen Lachnellula willkommii.</title>
        <authorList>
            <person name="Giroux E."/>
            <person name="Bilodeau G."/>
        </authorList>
    </citation>
    <scope>NUCLEOTIDE SEQUENCE [LARGE SCALE GENOMIC DNA]</scope>
    <source>
        <strain evidence="12 13">CBS 625.97</strain>
    </source>
</reference>
<dbReference type="PROSITE" id="PS00107">
    <property type="entry name" value="PROTEIN_KINASE_ATP"/>
    <property type="match status" value="1"/>
</dbReference>
<dbReference type="PANTHER" id="PTHR24343">
    <property type="entry name" value="SERINE/THREONINE KINASE"/>
    <property type="match status" value="1"/>
</dbReference>
<evidence type="ECO:0000256" key="3">
    <source>
        <dbReference type="ARBA" id="ARBA00022679"/>
    </source>
</evidence>
<dbReference type="InterPro" id="IPR011009">
    <property type="entry name" value="Kinase-like_dom_sf"/>
</dbReference>
<evidence type="ECO:0000256" key="1">
    <source>
        <dbReference type="ARBA" id="ARBA00012513"/>
    </source>
</evidence>
<feature type="binding site" evidence="9">
    <location>
        <position position="427"/>
    </location>
    <ligand>
        <name>ATP</name>
        <dbReference type="ChEBI" id="CHEBI:30616"/>
    </ligand>
</feature>
<evidence type="ECO:0000256" key="6">
    <source>
        <dbReference type="ARBA" id="ARBA00022840"/>
    </source>
</evidence>
<feature type="region of interest" description="Disordered" evidence="10">
    <location>
        <begin position="355"/>
        <end position="391"/>
    </location>
</feature>
<dbReference type="Gene3D" id="1.10.510.10">
    <property type="entry name" value="Transferase(Phosphotransferase) domain 1"/>
    <property type="match status" value="2"/>
</dbReference>
<evidence type="ECO:0000256" key="7">
    <source>
        <dbReference type="ARBA" id="ARBA00047899"/>
    </source>
</evidence>
<evidence type="ECO:0000256" key="5">
    <source>
        <dbReference type="ARBA" id="ARBA00022777"/>
    </source>
</evidence>
<name>A0A7D8YYB9_9HELO</name>
<proteinExistence type="predicted"/>
<dbReference type="PROSITE" id="PS50011">
    <property type="entry name" value="PROTEIN_KINASE_DOM"/>
    <property type="match status" value="1"/>
</dbReference>
<dbReference type="InterPro" id="IPR017441">
    <property type="entry name" value="Protein_kinase_ATP_BS"/>
</dbReference>
<evidence type="ECO:0000256" key="9">
    <source>
        <dbReference type="PROSITE-ProRule" id="PRU10141"/>
    </source>
</evidence>
<evidence type="ECO:0000259" key="11">
    <source>
        <dbReference type="PROSITE" id="PS50011"/>
    </source>
</evidence>
<dbReference type="Proteomes" id="UP000481288">
    <property type="component" value="Unassembled WGS sequence"/>
</dbReference>
<dbReference type="GO" id="GO:0005524">
    <property type="term" value="F:ATP binding"/>
    <property type="evidence" value="ECO:0007669"/>
    <property type="project" value="UniProtKB-UniRule"/>
</dbReference>
<keyword evidence="2" id="KW-0723">Serine/threonine-protein kinase</keyword>
<feature type="compositionally biased region" description="Low complexity" evidence="10">
    <location>
        <begin position="362"/>
        <end position="372"/>
    </location>
</feature>
<keyword evidence="3" id="KW-0808">Transferase</keyword>
<dbReference type="PROSITE" id="PS00108">
    <property type="entry name" value="PROTEIN_KINASE_ST"/>
    <property type="match status" value="1"/>
</dbReference>
<evidence type="ECO:0000256" key="4">
    <source>
        <dbReference type="ARBA" id="ARBA00022741"/>
    </source>
</evidence>
<feature type="compositionally biased region" description="Low complexity" evidence="10">
    <location>
        <begin position="177"/>
        <end position="188"/>
    </location>
</feature>
<protein>
    <recommendedName>
        <fullName evidence="1">non-specific serine/threonine protein kinase</fullName>
        <ecNumber evidence="1">2.7.11.1</ecNumber>
    </recommendedName>
</protein>
<dbReference type="GO" id="GO:0005829">
    <property type="term" value="C:cytosol"/>
    <property type="evidence" value="ECO:0007669"/>
    <property type="project" value="TreeGrafter"/>
</dbReference>
<comment type="catalytic activity">
    <reaction evidence="8">
        <text>L-seryl-[protein] + ATP = O-phospho-L-seryl-[protein] + ADP + H(+)</text>
        <dbReference type="Rhea" id="RHEA:17989"/>
        <dbReference type="Rhea" id="RHEA-COMP:9863"/>
        <dbReference type="Rhea" id="RHEA-COMP:11604"/>
        <dbReference type="ChEBI" id="CHEBI:15378"/>
        <dbReference type="ChEBI" id="CHEBI:29999"/>
        <dbReference type="ChEBI" id="CHEBI:30616"/>
        <dbReference type="ChEBI" id="CHEBI:83421"/>
        <dbReference type="ChEBI" id="CHEBI:456216"/>
        <dbReference type="EC" id="2.7.11.1"/>
    </reaction>
</comment>
<dbReference type="OrthoDB" id="6513151at2759"/>
<evidence type="ECO:0000256" key="8">
    <source>
        <dbReference type="ARBA" id="ARBA00048679"/>
    </source>
</evidence>
<dbReference type="Pfam" id="PF00069">
    <property type="entry name" value="Pkinase"/>
    <property type="match status" value="1"/>
</dbReference>
<keyword evidence="13" id="KW-1185">Reference proteome</keyword>
<dbReference type="PANTHER" id="PTHR24343:SF137">
    <property type="entry name" value="SERINE_THREONINE-PROTEIN KINASE HRK1"/>
    <property type="match status" value="1"/>
</dbReference>
<keyword evidence="6 9" id="KW-0067">ATP-binding</keyword>
<feature type="region of interest" description="Disordered" evidence="10">
    <location>
        <begin position="622"/>
        <end position="672"/>
    </location>
</feature>
<feature type="domain" description="Protein kinase" evidence="11">
    <location>
        <begin position="398"/>
        <end position="718"/>
    </location>
</feature>
<feature type="compositionally biased region" description="Low complexity" evidence="10">
    <location>
        <begin position="195"/>
        <end position="206"/>
    </location>
</feature>
<evidence type="ECO:0000256" key="2">
    <source>
        <dbReference type="ARBA" id="ARBA00022527"/>
    </source>
</evidence>
<gene>
    <name evidence="12" type="primary">oca2</name>
    <name evidence="12" type="ORF">LCER1_G002466</name>
</gene>
<evidence type="ECO:0000313" key="12">
    <source>
        <dbReference type="EMBL" id="TVY58493.1"/>
    </source>
</evidence>
<dbReference type="GO" id="GO:0004674">
    <property type="term" value="F:protein serine/threonine kinase activity"/>
    <property type="evidence" value="ECO:0007669"/>
    <property type="project" value="UniProtKB-KW"/>
</dbReference>
<feature type="compositionally biased region" description="Polar residues" evidence="10">
    <location>
        <begin position="222"/>
        <end position="247"/>
    </location>
</feature>
<dbReference type="SUPFAM" id="SSF56112">
    <property type="entry name" value="Protein kinase-like (PK-like)"/>
    <property type="match status" value="1"/>
</dbReference>
<feature type="compositionally biased region" description="Basic and acidic residues" evidence="10">
    <location>
        <begin position="144"/>
        <end position="153"/>
    </location>
</feature>
<dbReference type="FunFam" id="1.10.510.10:FF:000595">
    <property type="entry name" value="Protein kinase, putative (AFU_orthologue AFUA_5G11840)"/>
    <property type="match status" value="1"/>
</dbReference>
<organism evidence="12 13">
    <name type="scientific">Lachnellula cervina</name>
    <dbReference type="NCBI Taxonomy" id="1316786"/>
    <lineage>
        <taxon>Eukaryota</taxon>
        <taxon>Fungi</taxon>
        <taxon>Dikarya</taxon>
        <taxon>Ascomycota</taxon>
        <taxon>Pezizomycotina</taxon>
        <taxon>Leotiomycetes</taxon>
        <taxon>Helotiales</taxon>
        <taxon>Lachnaceae</taxon>
        <taxon>Lachnellula</taxon>
    </lineage>
</organism>
<comment type="catalytic activity">
    <reaction evidence="7">
        <text>L-threonyl-[protein] + ATP = O-phospho-L-threonyl-[protein] + ADP + H(+)</text>
        <dbReference type="Rhea" id="RHEA:46608"/>
        <dbReference type="Rhea" id="RHEA-COMP:11060"/>
        <dbReference type="Rhea" id="RHEA-COMP:11605"/>
        <dbReference type="ChEBI" id="CHEBI:15378"/>
        <dbReference type="ChEBI" id="CHEBI:30013"/>
        <dbReference type="ChEBI" id="CHEBI:30616"/>
        <dbReference type="ChEBI" id="CHEBI:61977"/>
        <dbReference type="ChEBI" id="CHEBI:456216"/>
        <dbReference type="EC" id="2.7.11.1"/>
    </reaction>
</comment>
<dbReference type="CDD" id="cd13994">
    <property type="entry name" value="STKc_HAL4_like"/>
    <property type="match status" value="1"/>
</dbReference>
<sequence length="753" mass="81801">MASQEGSAPGGPIGSDNNTESAIDTKKVEGSPTVRFASVDEEIEPENVQTLDSDQPPQLISGNNQEQFRELSKTLQSTHLQKHRMSNYDFEPVSLPVSRVVSNEDSSREASRQNTYTSSVRPSPHESPRPSSMHSPPITPAATRSRDAVDATAKEGVPLQKVKTNEDATVVTPQLSPPGTSGTSPSTTNVDESRPGSSGTGTQPTTADSAPAPKHHSAFSIGPSTTASAPISRESSPSRASTHTYSRPFTPAGDPNDPYASSKRQPQSRNLDAIDSRFKFTALNSKQRAKASSSVSLPRSSRSQVDMKSGENKRHSQIFGGVKDHLSHVNDESSATISGKQGSMSELKRFLKIGSHNKAKRGASPSASARSGTKTPPHHKTPQQLPFDDNHGLTSKYGKFGKVLGAGAGGSVRLMKRSSDGTTFAVKEFRARHSYESEKEYAKKVTAEFCVGSTLHHGNIIETLDIIHEKGKWYEVMEYAPYDLFAIVMTGKMSKSEVSCSFLQILSGVSYLHSMGLAHRDLKLDNVVVNEHGIMKIIDFGSASVFKYPFESNITLSSGIVGSDPYLAPEVYDERKYDPQPADIWSLAIIFCCMSLRRFPWKMPRMTDNSYKLFASVPTPGTDMRRLSDAPAPTPSKSTNDLDTPARDTIPASTPSTKANGNGNGTAPAIEKKPEVIKGPWRLLRLLPRESRHIMSRMLEIDPRKRATLEEVLADPWVSGTVICRQEEGGNVIKAEGHTHTLEPPSAPTPVTK</sequence>
<evidence type="ECO:0000313" key="13">
    <source>
        <dbReference type="Proteomes" id="UP000481288"/>
    </source>
</evidence>
<dbReference type="EMBL" id="QGMG01000038">
    <property type="protein sequence ID" value="TVY58493.1"/>
    <property type="molecule type" value="Genomic_DNA"/>
</dbReference>
<dbReference type="SMART" id="SM00220">
    <property type="entry name" value="S_TKc"/>
    <property type="match status" value="1"/>
</dbReference>
<dbReference type="AlphaFoldDB" id="A0A7D8YYB9"/>
<comment type="caution">
    <text evidence="12">The sequence shown here is derived from an EMBL/GenBank/DDBJ whole genome shotgun (WGS) entry which is preliminary data.</text>
</comment>
<feature type="compositionally biased region" description="Polar residues" evidence="10">
    <location>
        <begin position="651"/>
        <end position="661"/>
    </location>
</feature>
<dbReference type="InterPro" id="IPR000719">
    <property type="entry name" value="Prot_kinase_dom"/>
</dbReference>
<dbReference type="InterPro" id="IPR008271">
    <property type="entry name" value="Ser/Thr_kinase_AS"/>
</dbReference>
<accession>A0A7D8YYB9</accession>
<feature type="compositionally biased region" description="Low complexity" evidence="10">
    <location>
        <begin position="292"/>
        <end position="303"/>
    </location>
</feature>
<feature type="compositionally biased region" description="Polar residues" evidence="10">
    <location>
        <begin position="47"/>
        <end position="66"/>
    </location>
</feature>
<keyword evidence="4 9" id="KW-0547">Nucleotide-binding</keyword>
<evidence type="ECO:0000256" key="10">
    <source>
        <dbReference type="SAM" id="MobiDB-lite"/>
    </source>
</evidence>
<feature type="region of interest" description="Disordered" evidence="10">
    <location>
        <begin position="1"/>
        <end position="315"/>
    </location>
</feature>
<dbReference type="EC" id="2.7.11.1" evidence="1"/>